<feature type="domain" description="GIY-YIG" evidence="1">
    <location>
        <begin position="49"/>
        <end position="126"/>
    </location>
</feature>
<protein>
    <recommendedName>
        <fullName evidence="1">GIY-YIG domain-containing protein</fullName>
    </recommendedName>
</protein>
<reference evidence="2" key="1">
    <citation type="journal article" date="2015" name="Nature">
        <title>Complex archaea that bridge the gap between prokaryotes and eukaryotes.</title>
        <authorList>
            <person name="Spang A."/>
            <person name="Saw J.H."/>
            <person name="Jorgensen S.L."/>
            <person name="Zaremba-Niedzwiedzka K."/>
            <person name="Martijn J."/>
            <person name="Lind A.E."/>
            <person name="van Eijk R."/>
            <person name="Schleper C."/>
            <person name="Guy L."/>
            <person name="Ettema T.J."/>
        </authorList>
    </citation>
    <scope>NUCLEOTIDE SEQUENCE</scope>
</reference>
<dbReference type="Gene3D" id="3.40.1440.10">
    <property type="entry name" value="GIY-YIG endonuclease"/>
    <property type="match status" value="1"/>
</dbReference>
<dbReference type="PROSITE" id="PS50164">
    <property type="entry name" value="GIY_YIG"/>
    <property type="match status" value="1"/>
</dbReference>
<dbReference type="EMBL" id="LAZR01002622">
    <property type="protein sequence ID" value="KKN27616.1"/>
    <property type="molecule type" value="Genomic_DNA"/>
</dbReference>
<gene>
    <name evidence="2" type="ORF">LCGC14_0863030</name>
</gene>
<dbReference type="AlphaFoldDB" id="A0A0F9RRJ3"/>
<comment type="caution">
    <text evidence="2">The sequence shown here is derived from an EMBL/GenBank/DDBJ whole genome shotgun (WGS) entry which is preliminary data.</text>
</comment>
<dbReference type="InterPro" id="IPR035901">
    <property type="entry name" value="GIY-YIG_endonuc_sf"/>
</dbReference>
<accession>A0A0F9RRJ3</accession>
<organism evidence="2">
    <name type="scientific">marine sediment metagenome</name>
    <dbReference type="NCBI Taxonomy" id="412755"/>
    <lineage>
        <taxon>unclassified sequences</taxon>
        <taxon>metagenomes</taxon>
        <taxon>ecological metagenomes</taxon>
    </lineage>
</organism>
<sequence length="136" mass="16207">MEEKNKNTREEENKFKIFKNEFIEIKAIKLEYLNFFIHNSYPINDSITNIPAVYFILGKKEEILYIGKSKKLRNRLCAHLSPFTSPPASWIPKKQIKKVRYLIVEEDMLDVIEAIYHGFYDSKYNNNGHCSEAKRW</sequence>
<evidence type="ECO:0000313" key="2">
    <source>
        <dbReference type="EMBL" id="KKN27616.1"/>
    </source>
</evidence>
<proteinExistence type="predicted"/>
<dbReference type="SUPFAM" id="SSF82771">
    <property type="entry name" value="GIY-YIG endonuclease"/>
    <property type="match status" value="1"/>
</dbReference>
<name>A0A0F9RRJ3_9ZZZZ</name>
<dbReference type="Pfam" id="PF01541">
    <property type="entry name" value="GIY-YIG"/>
    <property type="match status" value="1"/>
</dbReference>
<dbReference type="InterPro" id="IPR000305">
    <property type="entry name" value="GIY-YIG_endonuc"/>
</dbReference>
<evidence type="ECO:0000259" key="1">
    <source>
        <dbReference type="PROSITE" id="PS50164"/>
    </source>
</evidence>